<dbReference type="OrthoDB" id="2167041at2"/>
<sequence>MFGRNKQKLRRTYDDLLLADVEQAKVDWDNAKLTQKSVYDADDELEAETKLAKAKYQLLFREARLRRIKGHLQATMIKVNEFNN</sequence>
<keyword evidence="2" id="KW-1185">Reference proteome</keyword>
<organism evidence="1 2">
    <name type="scientific">Ligilactobacillus agilis DSM 20509</name>
    <dbReference type="NCBI Taxonomy" id="1423718"/>
    <lineage>
        <taxon>Bacteria</taxon>
        <taxon>Bacillati</taxon>
        <taxon>Bacillota</taxon>
        <taxon>Bacilli</taxon>
        <taxon>Lactobacillales</taxon>
        <taxon>Lactobacillaceae</taxon>
        <taxon>Ligilactobacillus</taxon>
    </lineage>
</organism>
<evidence type="ECO:0000313" key="2">
    <source>
        <dbReference type="Proteomes" id="UP000051008"/>
    </source>
</evidence>
<reference evidence="1 2" key="1">
    <citation type="journal article" date="2015" name="Genome Announc.">
        <title>Expanding the biotechnology potential of lactobacilli through comparative genomics of 213 strains and associated genera.</title>
        <authorList>
            <person name="Sun Z."/>
            <person name="Harris H.M."/>
            <person name="McCann A."/>
            <person name="Guo C."/>
            <person name="Argimon S."/>
            <person name="Zhang W."/>
            <person name="Yang X."/>
            <person name="Jeffery I.B."/>
            <person name="Cooney J.C."/>
            <person name="Kagawa T.F."/>
            <person name="Liu W."/>
            <person name="Song Y."/>
            <person name="Salvetti E."/>
            <person name="Wrobel A."/>
            <person name="Rasinkangas P."/>
            <person name="Parkhill J."/>
            <person name="Rea M.C."/>
            <person name="O'Sullivan O."/>
            <person name="Ritari J."/>
            <person name="Douillard F.P."/>
            <person name="Paul Ross R."/>
            <person name="Yang R."/>
            <person name="Briner A.E."/>
            <person name="Felis G.E."/>
            <person name="de Vos W.M."/>
            <person name="Barrangou R."/>
            <person name="Klaenhammer T.R."/>
            <person name="Caufield P.W."/>
            <person name="Cui Y."/>
            <person name="Zhang H."/>
            <person name="O'Toole P.W."/>
        </authorList>
    </citation>
    <scope>NUCLEOTIDE SEQUENCE [LARGE SCALE GENOMIC DNA]</scope>
    <source>
        <strain evidence="1 2">DSM 20509</strain>
    </source>
</reference>
<name>A0A0R2AGI7_9LACO</name>
<dbReference type="PATRIC" id="fig|1423718.3.peg.554"/>
<dbReference type="RefSeq" id="WP_050611655.1">
    <property type="nucleotide sequence ID" value="NZ_AYYP01000061.1"/>
</dbReference>
<gene>
    <name evidence="1" type="ORF">FC14_GL000535</name>
</gene>
<dbReference type="Proteomes" id="UP000051008">
    <property type="component" value="Unassembled WGS sequence"/>
</dbReference>
<dbReference type="AlphaFoldDB" id="A0A0R2AGI7"/>
<accession>A0A0R2AGI7</accession>
<dbReference type="GeneID" id="75136748"/>
<evidence type="ECO:0008006" key="3">
    <source>
        <dbReference type="Google" id="ProtNLM"/>
    </source>
</evidence>
<comment type="caution">
    <text evidence="1">The sequence shown here is derived from an EMBL/GenBank/DDBJ whole genome shotgun (WGS) entry which is preliminary data.</text>
</comment>
<evidence type="ECO:0000313" key="1">
    <source>
        <dbReference type="EMBL" id="KRM63499.1"/>
    </source>
</evidence>
<dbReference type="Pfam" id="PF10704">
    <property type="entry name" value="DUF2508"/>
    <property type="match status" value="1"/>
</dbReference>
<protein>
    <recommendedName>
        <fullName evidence="3">DUF2508 domain-containing protein</fullName>
    </recommendedName>
</protein>
<dbReference type="InterPro" id="IPR019644">
    <property type="entry name" value="DUF2508"/>
</dbReference>
<proteinExistence type="predicted"/>
<dbReference type="EMBL" id="AYYP01000061">
    <property type="protein sequence ID" value="KRM63499.1"/>
    <property type="molecule type" value="Genomic_DNA"/>
</dbReference>